<dbReference type="RefSeq" id="WP_262166949.1">
    <property type="nucleotide sequence ID" value="NZ_CP104965.1"/>
</dbReference>
<protein>
    <submittedName>
        <fullName evidence="2">Uncharacterized protein</fullName>
    </submittedName>
</protein>
<evidence type="ECO:0000313" key="2">
    <source>
        <dbReference type="EMBL" id="UXN68874.1"/>
    </source>
</evidence>
<dbReference type="Proteomes" id="UP001061862">
    <property type="component" value="Chromosome"/>
</dbReference>
<dbReference type="EMBL" id="CP104965">
    <property type="protein sequence ID" value="UXN68874.1"/>
    <property type="molecule type" value="Genomic_DNA"/>
</dbReference>
<accession>A0ABY6C9G8</accession>
<evidence type="ECO:0000313" key="3">
    <source>
        <dbReference type="Proteomes" id="UP001061862"/>
    </source>
</evidence>
<proteinExistence type="predicted"/>
<gene>
    <name evidence="2" type="ORF">N8A98_16705</name>
</gene>
<evidence type="ECO:0000256" key="1">
    <source>
        <dbReference type="SAM" id="MobiDB-lite"/>
    </source>
</evidence>
<organism evidence="2 3">
    <name type="scientific">Devosia neptuniae</name>
    <dbReference type="NCBI Taxonomy" id="191302"/>
    <lineage>
        <taxon>Bacteria</taxon>
        <taxon>Pseudomonadati</taxon>
        <taxon>Pseudomonadota</taxon>
        <taxon>Alphaproteobacteria</taxon>
        <taxon>Hyphomicrobiales</taxon>
        <taxon>Devosiaceae</taxon>
        <taxon>Devosia</taxon>
    </lineage>
</organism>
<feature type="compositionally biased region" description="Basic and acidic residues" evidence="1">
    <location>
        <begin position="46"/>
        <end position="55"/>
    </location>
</feature>
<sequence>MVTAIAPEPIGPSHTNISDYRYRAALGERTVLPQSTPSAPKNAKPNPDREERSSDSEQEAPARDSSSMFAAAVIAGALAPTPQTLAELYQRIGSATIPPESMARLKDLMA</sequence>
<reference evidence="2 3" key="1">
    <citation type="submission" date="2022-09" db="EMBL/GenBank/DDBJ databases">
        <title>Interaction between co-microsymbionts with complementary sets of symbiotic genes in legume-rhizobium systems.</title>
        <authorList>
            <person name="Safronova V."/>
            <person name="Sazanova A."/>
            <person name="Afonin A."/>
            <person name="Chirak E."/>
        </authorList>
    </citation>
    <scope>NUCLEOTIDE SEQUENCE [LARGE SCALE GENOMIC DNA]</scope>
    <source>
        <strain evidence="2 3">A18/4-1</strain>
    </source>
</reference>
<keyword evidence="3" id="KW-1185">Reference proteome</keyword>
<feature type="region of interest" description="Disordered" evidence="1">
    <location>
        <begin position="29"/>
        <end position="67"/>
    </location>
</feature>
<name>A0ABY6C9G8_9HYPH</name>